<dbReference type="STRING" id="459525.SAMN04488137_1377"/>
<keyword evidence="1" id="KW-0749">Sporulation</keyword>
<dbReference type="NCBIfam" id="NF006904">
    <property type="entry name" value="PRK09398.1"/>
    <property type="match status" value="1"/>
</dbReference>
<dbReference type="OrthoDB" id="2455637at2"/>
<keyword evidence="4" id="KW-1185">Reference proteome</keyword>
<evidence type="ECO:0000313" key="4">
    <source>
        <dbReference type="Proteomes" id="UP000199544"/>
    </source>
</evidence>
<dbReference type="EMBL" id="FNHW01000001">
    <property type="protein sequence ID" value="SDM67497.1"/>
    <property type="molecule type" value="Genomic_DNA"/>
</dbReference>
<dbReference type="GO" id="GO:0030436">
    <property type="term" value="P:asexual sporulation"/>
    <property type="evidence" value="ECO:0007669"/>
    <property type="project" value="InterPro"/>
</dbReference>
<evidence type="ECO:0000313" key="3">
    <source>
        <dbReference type="EMBL" id="SDM67497.1"/>
    </source>
</evidence>
<dbReference type="Proteomes" id="UP000199544">
    <property type="component" value="Unassembled WGS sequence"/>
</dbReference>
<dbReference type="GO" id="GO:0042601">
    <property type="term" value="C:endospore-forming forespore"/>
    <property type="evidence" value="ECO:0007669"/>
    <property type="project" value="InterPro"/>
</dbReference>
<sequence length="46" mass="5035">MSNPKRHPQGFVPSHLGTQPREGKGNKGKQMANKGNEHPDYVPPKG</sequence>
<accession>A0A1G9V609</accession>
<name>A0A1G9V609_9BACL</name>
<evidence type="ECO:0000256" key="1">
    <source>
        <dbReference type="ARBA" id="ARBA00022969"/>
    </source>
</evidence>
<dbReference type="InterPro" id="IPR012612">
    <property type="entry name" value="SASP_SspN"/>
</dbReference>
<protein>
    <submittedName>
        <fullName evidence="3">Small acid-soluble spore protein N (Minor)</fullName>
    </submittedName>
</protein>
<dbReference type="GO" id="GO:0030435">
    <property type="term" value="P:sporulation resulting in formation of a cellular spore"/>
    <property type="evidence" value="ECO:0007669"/>
    <property type="project" value="UniProtKB-KW"/>
</dbReference>
<feature type="region of interest" description="Disordered" evidence="2">
    <location>
        <begin position="1"/>
        <end position="46"/>
    </location>
</feature>
<proteinExistence type="predicted"/>
<dbReference type="Pfam" id="PF08177">
    <property type="entry name" value="SspN"/>
    <property type="match status" value="1"/>
</dbReference>
<dbReference type="AlphaFoldDB" id="A0A1G9V609"/>
<organism evidence="3 4">
    <name type="scientific">Fictibacillus solisalsi</name>
    <dbReference type="NCBI Taxonomy" id="459525"/>
    <lineage>
        <taxon>Bacteria</taxon>
        <taxon>Bacillati</taxon>
        <taxon>Bacillota</taxon>
        <taxon>Bacilli</taxon>
        <taxon>Bacillales</taxon>
        <taxon>Fictibacillaceae</taxon>
        <taxon>Fictibacillus</taxon>
    </lineage>
</organism>
<dbReference type="RefSeq" id="WP_090233460.1">
    <property type="nucleotide sequence ID" value="NZ_FNHW01000001.1"/>
</dbReference>
<evidence type="ECO:0000256" key="2">
    <source>
        <dbReference type="SAM" id="MobiDB-lite"/>
    </source>
</evidence>
<gene>
    <name evidence="3" type="ORF">SAMN04488137_1377</name>
</gene>
<reference evidence="4" key="1">
    <citation type="submission" date="2016-10" db="EMBL/GenBank/DDBJ databases">
        <authorList>
            <person name="Varghese N."/>
            <person name="Submissions S."/>
        </authorList>
    </citation>
    <scope>NUCLEOTIDE SEQUENCE [LARGE SCALE GENOMIC DNA]</scope>
    <source>
        <strain evidence="4">CGMCC 1.6854</strain>
    </source>
</reference>